<feature type="compositionally biased region" description="Basic and acidic residues" evidence="2">
    <location>
        <begin position="611"/>
        <end position="631"/>
    </location>
</feature>
<dbReference type="InterPro" id="IPR036910">
    <property type="entry name" value="HMG_box_dom_sf"/>
</dbReference>
<dbReference type="SMART" id="SM00398">
    <property type="entry name" value="HMG"/>
    <property type="match status" value="1"/>
</dbReference>
<evidence type="ECO:0000313" key="6">
    <source>
        <dbReference type="RefSeq" id="XP_013395557.1"/>
    </source>
</evidence>
<feature type="compositionally biased region" description="Polar residues" evidence="2">
    <location>
        <begin position="105"/>
        <end position="114"/>
    </location>
</feature>
<feature type="DNA-binding region" description="HMG box" evidence="1">
    <location>
        <begin position="655"/>
        <end position="710"/>
    </location>
</feature>
<dbReference type="PROSITE" id="PS50888">
    <property type="entry name" value="BHLH"/>
    <property type="match status" value="1"/>
</dbReference>
<feature type="domain" description="HMG box" evidence="3">
    <location>
        <begin position="655"/>
        <end position="710"/>
    </location>
</feature>
<evidence type="ECO:0000313" key="7">
    <source>
        <dbReference type="RefSeq" id="XP_023931363.1"/>
    </source>
</evidence>
<dbReference type="KEGG" id="lak:106162714"/>
<feature type="region of interest" description="Disordered" evidence="2">
    <location>
        <begin position="605"/>
        <end position="645"/>
    </location>
</feature>
<dbReference type="SUPFAM" id="SSF47095">
    <property type="entry name" value="HMG-box"/>
    <property type="match status" value="1"/>
</dbReference>
<dbReference type="Gene3D" id="1.10.30.10">
    <property type="entry name" value="High mobility group box domain"/>
    <property type="match status" value="1"/>
</dbReference>
<dbReference type="PANTHER" id="PTHR47658">
    <property type="entry name" value="HIGH MOBILITY GROUP B PROTEIN 12-RELATED"/>
    <property type="match status" value="1"/>
</dbReference>
<dbReference type="RefSeq" id="XP_013395557.1">
    <property type="nucleotide sequence ID" value="XM_013540103.1"/>
</dbReference>
<dbReference type="OrthoDB" id="1919336at2759"/>
<feature type="region of interest" description="Disordered" evidence="2">
    <location>
        <begin position="400"/>
        <end position="429"/>
    </location>
</feature>
<dbReference type="Gene3D" id="4.10.280.10">
    <property type="entry name" value="Helix-loop-helix DNA-binding domain"/>
    <property type="match status" value="1"/>
</dbReference>
<proteinExistence type="predicted"/>
<evidence type="ECO:0000259" key="4">
    <source>
        <dbReference type="PROSITE" id="PS50888"/>
    </source>
</evidence>
<dbReference type="InterPro" id="IPR009071">
    <property type="entry name" value="HMG_box_dom"/>
</dbReference>
<dbReference type="CDD" id="cd21977">
    <property type="entry name" value="HMG-box_BHMG1"/>
    <property type="match status" value="1"/>
</dbReference>
<feature type="region of interest" description="Disordered" evidence="2">
    <location>
        <begin position="105"/>
        <end position="128"/>
    </location>
</feature>
<reference evidence="6 7" key="1">
    <citation type="submission" date="2025-04" db="UniProtKB">
        <authorList>
            <consortium name="RefSeq"/>
        </authorList>
    </citation>
    <scope>IDENTIFICATION</scope>
    <source>
        <tissue evidence="6 7">Gonads</tissue>
    </source>
</reference>
<evidence type="ECO:0000256" key="1">
    <source>
        <dbReference type="PROSITE-ProRule" id="PRU00267"/>
    </source>
</evidence>
<accession>A0A1S3ICH1</accession>
<evidence type="ECO:0000313" key="5">
    <source>
        <dbReference type="Proteomes" id="UP000085678"/>
    </source>
</evidence>
<dbReference type="GO" id="GO:0046983">
    <property type="term" value="F:protein dimerization activity"/>
    <property type="evidence" value="ECO:0007669"/>
    <property type="project" value="InterPro"/>
</dbReference>
<feature type="domain" description="BHLH" evidence="4">
    <location>
        <begin position="157"/>
        <end position="210"/>
    </location>
</feature>
<feature type="region of interest" description="Disordered" evidence="2">
    <location>
        <begin position="277"/>
        <end position="301"/>
    </location>
</feature>
<sequence>MMATVSPDSTLLGDLIEASSTSDDKENQHSTKPSSLLSTVPWDRHGDAVFKAVSNTRVLKRENPSDPFFLNVSPTKQVPTGENGEPLCGQPVPFFGGTATQFTNTNTSKETQGATPKVSRKKHGFPHSSFLSPDLTKSMFFRKHRNSNKKTPRTLSRLQKLHRDNERNRHHGLNSAIQQLAAMTPQLTESLDRETKVSRMKRVVNYICYLETHIRSLCVDLDIALDFDSLFLTPHLDNIDQNHSPMYIPMKEEYSVSATNSQEDFQESDASQLVTLQSDRDRHSKVSSPTIDSTTHGEEECPQTVPHLSITAPLQLVPDWQESGYEDIYREQQVSKFSLSCDPGQEEKVDKLIKQQMTNRAELVAEDIMLPAVQDVSDDSDDSIPYYSGIALFHNYSKTAGKSHNSEENSPNASTSDLTQTSSMYEESELKDQDSSFFDLLSTPKLCSKSPLTSPERIQSPIRTPKTKREAECHGKSSAKTPVQRGHQLTPTKNSGVIVTPSTPEQSLFQKKPASVQKKVNRLVAQKKQIAHSCLKNSFLFGLKTPPKKACPLKKTCLHMAKRSPVIRPLTMRKVMGKYKTRMYRLQQNMEKGETCNEDFSNSVLKSHQFSSEKEDETERKTSGSESAEKDIEVEESASDRQSAVQEPVRIDLRKTSWMNGFMMFSRINRKNFIDKHPGTHTSHISKLMGSAWRSMTAEEQKPYKDKAKDYSQYLLNAYKLPASFNKDSCSGGEVKEYLGENSNDPKNEDHGIKQESGCQDP</sequence>
<organism evidence="5 7">
    <name type="scientific">Lingula anatina</name>
    <name type="common">Brachiopod</name>
    <name type="synonym">Lingula unguis</name>
    <dbReference type="NCBI Taxonomy" id="7574"/>
    <lineage>
        <taxon>Eukaryota</taxon>
        <taxon>Metazoa</taxon>
        <taxon>Spiralia</taxon>
        <taxon>Lophotrochozoa</taxon>
        <taxon>Brachiopoda</taxon>
        <taxon>Linguliformea</taxon>
        <taxon>Lingulata</taxon>
        <taxon>Lingulida</taxon>
        <taxon>Linguloidea</taxon>
        <taxon>Lingulidae</taxon>
        <taxon>Lingula</taxon>
    </lineage>
</organism>
<gene>
    <name evidence="6 7" type="primary">LOC106162714</name>
</gene>
<dbReference type="GeneID" id="106162714"/>
<keyword evidence="1" id="KW-0238">DNA-binding</keyword>
<dbReference type="RefSeq" id="XP_023931363.1">
    <property type="nucleotide sequence ID" value="XM_024075595.1"/>
</dbReference>
<keyword evidence="1" id="KW-0539">Nucleus</keyword>
<dbReference type="InterPro" id="IPR036638">
    <property type="entry name" value="HLH_DNA-bd_sf"/>
</dbReference>
<dbReference type="PROSITE" id="PS50118">
    <property type="entry name" value="HMG_BOX_2"/>
    <property type="match status" value="1"/>
</dbReference>
<evidence type="ECO:0000259" key="3">
    <source>
        <dbReference type="PROSITE" id="PS50118"/>
    </source>
</evidence>
<keyword evidence="5" id="KW-1185">Reference proteome</keyword>
<dbReference type="Pfam" id="PF00505">
    <property type="entry name" value="HMG_box"/>
    <property type="match status" value="1"/>
</dbReference>
<feature type="region of interest" description="Disordered" evidence="2">
    <location>
        <begin position="448"/>
        <end position="497"/>
    </location>
</feature>
<dbReference type="GO" id="GO:0005634">
    <property type="term" value="C:nucleus"/>
    <property type="evidence" value="ECO:0007669"/>
    <property type="project" value="UniProtKB-UniRule"/>
</dbReference>
<dbReference type="Proteomes" id="UP000085678">
    <property type="component" value="Unplaced"/>
</dbReference>
<protein>
    <submittedName>
        <fullName evidence="6 7">Uncharacterized protein LOC106162714</fullName>
    </submittedName>
</protein>
<feature type="region of interest" description="Disordered" evidence="2">
    <location>
        <begin position="732"/>
        <end position="762"/>
    </location>
</feature>
<feature type="compositionally biased region" description="Polar residues" evidence="2">
    <location>
        <begin position="400"/>
        <end position="425"/>
    </location>
</feature>
<feature type="compositionally biased region" description="Polar residues" evidence="2">
    <location>
        <begin position="487"/>
        <end position="497"/>
    </location>
</feature>
<feature type="compositionally biased region" description="Basic and acidic residues" evidence="2">
    <location>
        <begin position="734"/>
        <end position="754"/>
    </location>
</feature>
<dbReference type="PANTHER" id="PTHR47658:SF1">
    <property type="entry name" value="MEIOSIS INITIATOR PROTEIN"/>
    <property type="match status" value="1"/>
</dbReference>
<dbReference type="STRING" id="7574.A0A1S3ICH1"/>
<dbReference type="AlphaFoldDB" id="A0A1S3ICH1"/>
<dbReference type="InterPro" id="IPR011598">
    <property type="entry name" value="bHLH_dom"/>
</dbReference>
<name>A0A1S3ICH1_LINAN</name>
<dbReference type="GO" id="GO:0003677">
    <property type="term" value="F:DNA binding"/>
    <property type="evidence" value="ECO:0007669"/>
    <property type="project" value="UniProtKB-UniRule"/>
</dbReference>
<dbReference type="SUPFAM" id="SSF47459">
    <property type="entry name" value="HLH, helix-loop-helix DNA-binding domain"/>
    <property type="match status" value="1"/>
</dbReference>
<evidence type="ECO:0000256" key="2">
    <source>
        <dbReference type="SAM" id="MobiDB-lite"/>
    </source>
</evidence>
<feature type="region of interest" description="Disordered" evidence="2">
    <location>
        <begin position="19"/>
        <end position="40"/>
    </location>
</feature>
<dbReference type="Pfam" id="PF00010">
    <property type="entry name" value="HLH"/>
    <property type="match status" value="1"/>
</dbReference>